<dbReference type="AlphaFoldDB" id="A0AAC8XLX5"/>
<evidence type="ECO:0000313" key="1">
    <source>
        <dbReference type="EMBL" id="AMJ79963.1"/>
    </source>
</evidence>
<sequence>MLTKLYKIIRNSQNEVCWLSHHIPKTAGTSLANTYVNQFGKRNLYRLYNPDKIKVFERTGKIEQYTNELIVHGHFKPRVSQSNLSRDIKRIVWVRDPVQRAWSMLHHLVAVQKHKVEYRILNDYFGEQLNQLNEDIFLFYLTDHRLKHLNRPYSNYFSEVPLMDFDFVGKVENYDSDLLKLSDLMGAQLGKEKRNIRKGKLSIDSQDFKCHLENEYEIMANYYSY</sequence>
<evidence type="ECO:0008006" key="3">
    <source>
        <dbReference type="Google" id="ProtNLM"/>
    </source>
</evidence>
<dbReference type="GO" id="GO:0008146">
    <property type="term" value="F:sulfotransferase activity"/>
    <property type="evidence" value="ECO:0007669"/>
    <property type="project" value="InterPro"/>
</dbReference>
<dbReference type="RefSeq" id="WP_015068228.1">
    <property type="nucleotide sequence ID" value="NZ_CP013928.1"/>
</dbReference>
<gene>
    <name evidence="1" type="ORF">AV942_17555</name>
</gene>
<dbReference type="Pfam" id="PF03567">
    <property type="entry name" value="Sulfotransfer_2"/>
    <property type="match status" value="1"/>
</dbReference>
<dbReference type="InterPro" id="IPR027417">
    <property type="entry name" value="P-loop_NTPase"/>
</dbReference>
<dbReference type="EMBL" id="CP013928">
    <property type="protein sequence ID" value="AMJ79963.1"/>
    <property type="molecule type" value="Genomic_DNA"/>
</dbReference>
<dbReference type="GO" id="GO:0016020">
    <property type="term" value="C:membrane"/>
    <property type="evidence" value="ECO:0007669"/>
    <property type="project" value="InterPro"/>
</dbReference>
<reference evidence="1 2" key="1">
    <citation type="submission" date="2015-12" db="EMBL/GenBank/DDBJ databases">
        <title>Intraspecies pangenome expansion in the marine bacterium Alteromonas.</title>
        <authorList>
            <person name="Lopez-Perez M."/>
            <person name="Rodriguez-Valera F."/>
        </authorList>
    </citation>
    <scope>NUCLEOTIDE SEQUENCE [LARGE SCALE GENOMIC DNA]</scope>
    <source>
        <strain evidence="1 2">UM8</strain>
    </source>
</reference>
<organism evidence="1 2">
    <name type="scientific">Alteromonas mediterranea</name>
    <dbReference type="NCBI Taxonomy" id="314275"/>
    <lineage>
        <taxon>Bacteria</taxon>
        <taxon>Pseudomonadati</taxon>
        <taxon>Pseudomonadota</taxon>
        <taxon>Gammaproteobacteria</taxon>
        <taxon>Alteromonadales</taxon>
        <taxon>Alteromonadaceae</taxon>
        <taxon>Alteromonas/Salinimonas group</taxon>
        <taxon>Alteromonas</taxon>
    </lineage>
</organism>
<dbReference type="Proteomes" id="UP000061468">
    <property type="component" value="Chromosome"/>
</dbReference>
<dbReference type="Gene3D" id="3.40.50.300">
    <property type="entry name" value="P-loop containing nucleotide triphosphate hydrolases"/>
    <property type="match status" value="1"/>
</dbReference>
<evidence type="ECO:0000313" key="2">
    <source>
        <dbReference type="Proteomes" id="UP000061468"/>
    </source>
</evidence>
<protein>
    <recommendedName>
        <fullName evidence="3">Sulfotransferase family protein</fullName>
    </recommendedName>
</protein>
<accession>A0AAC8XLX5</accession>
<name>A0AAC8XLX5_9ALTE</name>
<dbReference type="InterPro" id="IPR005331">
    <property type="entry name" value="Sulfotransferase"/>
</dbReference>
<proteinExistence type="predicted"/>